<keyword evidence="10" id="KW-1185">Reference proteome</keyword>
<dbReference type="VEuPathDB" id="TrichDB:TRFO_17364"/>
<dbReference type="GO" id="GO:0005886">
    <property type="term" value="C:plasma membrane"/>
    <property type="evidence" value="ECO:0007669"/>
    <property type="project" value="TreeGrafter"/>
</dbReference>
<feature type="transmembrane region" description="Helical" evidence="7">
    <location>
        <begin position="141"/>
        <end position="162"/>
    </location>
</feature>
<keyword evidence="5 7" id="KW-0472">Membrane</keyword>
<dbReference type="GO" id="GO:0001653">
    <property type="term" value="F:peptide receptor activity"/>
    <property type="evidence" value="ECO:0007669"/>
    <property type="project" value="TreeGrafter"/>
</dbReference>
<dbReference type="GO" id="GO:0035556">
    <property type="term" value="P:intracellular signal transduction"/>
    <property type="evidence" value="ECO:0007669"/>
    <property type="project" value="InterPro"/>
</dbReference>
<dbReference type="InterPro" id="IPR050401">
    <property type="entry name" value="Cyclic_nucleotide_synthase"/>
</dbReference>
<dbReference type="InterPro" id="IPR001054">
    <property type="entry name" value="A/G_cyclase"/>
</dbReference>
<feature type="transmembrane region" description="Helical" evidence="7">
    <location>
        <begin position="247"/>
        <end position="273"/>
    </location>
</feature>
<evidence type="ECO:0000256" key="5">
    <source>
        <dbReference type="ARBA" id="ARBA00023136"/>
    </source>
</evidence>
<protein>
    <submittedName>
        <fullName evidence="9">Adenylate and Guanylate cyclase catalytic domain containing protein</fullName>
    </submittedName>
</protein>
<dbReference type="GO" id="GO:0004383">
    <property type="term" value="F:guanylate cyclase activity"/>
    <property type="evidence" value="ECO:0007669"/>
    <property type="project" value="TreeGrafter"/>
</dbReference>
<dbReference type="GO" id="GO:0007168">
    <property type="term" value="P:receptor guanylyl cyclase signaling pathway"/>
    <property type="evidence" value="ECO:0007669"/>
    <property type="project" value="TreeGrafter"/>
</dbReference>
<dbReference type="Pfam" id="PF00211">
    <property type="entry name" value="Guanylate_cyc"/>
    <property type="match status" value="1"/>
</dbReference>
<feature type="transmembrane region" description="Helical" evidence="7">
    <location>
        <begin position="108"/>
        <end position="129"/>
    </location>
</feature>
<dbReference type="NCBIfam" id="TIGR00229">
    <property type="entry name" value="sensory_box"/>
    <property type="match status" value="1"/>
</dbReference>
<dbReference type="OrthoDB" id="60033at2759"/>
<keyword evidence="2 7" id="KW-0812">Transmembrane</keyword>
<sequence length="1571" mass="179290">MQNKREMSLSLKSVSEQENQTKKSLVQGTLGKMDVIFPLFDESFKAKDLPKLLTEFVVDFCALQFAATGLWPSIPSNISFDGGIGKFFYYFFSILNLCDILENDTINFIFFAAEIFFVFCMYSIVLFLIHYYKRNRRFPKWGITLSKLFLEVINIVVLLPAIRYNGSSLLRLVKRPTTINTLEFIISFICMILIIILFYFYSQFVSLTPYISMASTVSWNGKITYSFILVTSFSQYFPYFFQLFSGYITSVWIILIMIFNAYIVYTAAFLPFVHIQTNALLGSLYFTMVILDIMSFIQFTFSVNIPGLAYIIVMFGFLIVALFSLHFVYSFIIKRTAKKLNVDFENNPEKDEYFMQLGLHKSESKCELFLRTGLTNHCKLFLDWSLTKFVVAHHPKLVFSCLRFCSYFPSEMYMIKSLFVRATKMPKIDISERFLIYQVAKINTLRASSSTSEITEKLTELDSVSRQMMNEVAGFWRAVPKDPSCLYEIKKKVDLLKARFAESIENWPNNVKIHEYFYMFLIESATEFKHSLVIKNRMDLIERGKNLIHDTSFNTLIRAYPFYIKKNIVDIKGNLLVNSRSRLNRSNSTSGSETISSGTIDGNLELEIEESLAKTSFGYPKLRLAFEASLAGRKSKYQHNQNLAAIWAIIVLITVLIFTFLYFQNIFNDYISNISRLSYMNTHRLGYDHMVYLFVLDWFNSTGLFPKDMVADMKLQNYAKDYNSDRKSDIETEENYWIDYAKDGINSYLNEIILLASRNSKSVDFLQTLFNDNTPSYYCKHGRKINMEKMNMLQSLVTFNIMNGKFLLCEKTKNFEWNVSDNMCDLIINARSMDLSYDNTAMLMTNHLRDLGDDIKKTTLYIEIIVAIGSLLLSAPILCFFNMRFFQRLKFLLGVMRGIDSSSQEEATKPLCLTPINEQQEFIVEAISSRSLNQCNFVIAIFIPCCIAEALFIGTIAYVNSNNDSFIDLNEWLYYGGSRSLYAIEVATYLTFLIGYQNGLQTQMIDRHKLLDDVVHFIDDLSTKNSVLLNGDASLGINSITGKDEEFDRINLYDICNSNETINASNSLYDAYKCLSLNRLILYYVETAKSIVDNIKNEKFAVNSNYFMIYNISVFNIHHNAVESANLIKQMADHQQKSFRSNLAAICFGGVAYLILALLYFLAELSKLNVAYEGALLLLRRLPPPAVINNNELFDYLIGKEQESNKGKLTASMRVFHLSKDAVICLNKNEIIEAVNKATTTLFGHKPEQLLGQPISFLLNDKNIQQRFALMRDGECSMLYECSSEALNDDDVNISVHVNLIGITDTNVAKSFVVILRDETDLIRRRKAAEEAKASSEKLLYQILPRDIVTRLNSGETDISFVVPKATIIFVDIVKFSDYSKPLTPSQIMINLSTIFAQFDNICSKYLTMTKIKLIGDVYMAAAGLFDKEDQVQKAAIEVVNFGLDVLSALEEINGILESSLTVRIGVNTDGPIIAGVLGTDKPMFDIIGDPINVAARLQSNGIPGTVQISSTTHEMIAGNHFNIEERGLIELKGKGKKMAYIVRPNPTGSFFIRDQQNTRSGFISLDNLFA</sequence>
<dbReference type="Proteomes" id="UP000179807">
    <property type="component" value="Unassembled WGS sequence"/>
</dbReference>
<dbReference type="GO" id="GO:0004016">
    <property type="term" value="F:adenylate cyclase activity"/>
    <property type="evidence" value="ECO:0007669"/>
    <property type="project" value="TreeGrafter"/>
</dbReference>
<feature type="transmembrane region" description="Helical" evidence="7">
    <location>
        <begin position="1143"/>
        <end position="1163"/>
    </location>
</feature>
<reference evidence="9" key="1">
    <citation type="submission" date="2016-10" db="EMBL/GenBank/DDBJ databases">
        <authorList>
            <person name="Benchimol M."/>
            <person name="Almeida L.G."/>
            <person name="Vasconcelos A.T."/>
            <person name="Perreira-Neves A."/>
            <person name="Rosa I.A."/>
            <person name="Tasca T."/>
            <person name="Bogo M.R."/>
            <person name="de Souza W."/>
        </authorList>
    </citation>
    <scope>NUCLEOTIDE SEQUENCE [LARGE SCALE GENOMIC DNA]</scope>
    <source>
        <strain evidence="9">K</strain>
    </source>
</reference>
<keyword evidence="6" id="KW-0456">Lyase</keyword>
<accession>A0A1J4KSU8</accession>
<dbReference type="RefSeq" id="XP_068365870.1">
    <property type="nucleotide sequence ID" value="XM_068499539.1"/>
</dbReference>
<dbReference type="InterPro" id="IPR035965">
    <property type="entry name" value="PAS-like_dom_sf"/>
</dbReference>
<feature type="transmembrane region" description="Helical" evidence="7">
    <location>
        <begin position="182"/>
        <end position="202"/>
    </location>
</feature>
<dbReference type="PANTHER" id="PTHR11920">
    <property type="entry name" value="GUANYLYL CYCLASE"/>
    <property type="match status" value="1"/>
</dbReference>
<evidence type="ECO:0000256" key="4">
    <source>
        <dbReference type="ARBA" id="ARBA00022989"/>
    </source>
</evidence>
<evidence type="ECO:0000256" key="6">
    <source>
        <dbReference type="ARBA" id="ARBA00023239"/>
    </source>
</evidence>
<organism evidence="9 10">
    <name type="scientific">Tritrichomonas foetus</name>
    <dbReference type="NCBI Taxonomy" id="1144522"/>
    <lineage>
        <taxon>Eukaryota</taxon>
        <taxon>Metamonada</taxon>
        <taxon>Parabasalia</taxon>
        <taxon>Tritrichomonadida</taxon>
        <taxon>Tritrichomonadidae</taxon>
        <taxon>Tritrichomonas</taxon>
    </lineage>
</organism>
<feature type="transmembrane region" description="Helical" evidence="7">
    <location>
        <begin position="223"/>
        <end position="241"/>
    </location>
</feature>
<feature type="transmembrane region" description="Helical" evidence="7">
    <location>
        <begin position="937"/>
        <end position="960"/>
    </location>
</feature>
<dbReference type="SMART" id="SM00044">
    <property type="entry name" value="CYCc"/>
    <property type="match status" value="1"/>
</dbReference>
<feature type="transmembrane region" description="Helical" evidence="7">
    <location>
        <begin position="860"/>
        <end position="881"/>
    </location>
</feature>
<feature type="domain" description="Guanylate cyclase" evidence="8">
    <location>
        <begin position="1367"/>
        <end position="1499"/>
    </location>
</feature>
<gene>
    <name evidence="9" type="ORF">TRFO_17364</name>
</gene>
<dbReference type="GO" id="GO:0000166">
    <property type="term" value="F:nucleotide binding"/>
    <property type="evidence" value="ECO:0007669"/>
    <property type="project" value="UniProtKB-KW"/>
</dbReference>
<dbReference type="Pfam" id="PF13426">
    <property type="entry name" value="PAS_9"/>
    <property type="match status" value="1"/>
</dbReference>
<keyword evidence="4 7" id="KW-1133">Transmembrane helix</keyword>
<dbReference type="GeneID" id="94834243"/>
<comment type="subcellular location">
    <subcellularLocation>
        <location evidence="1">Membrane</location>
    </subcellularLocation>
</comment>
<evidence type="ECO:0000256" key="3">
    <source>
        <dbReference type="ARBA" id="ARBA00022741"/>
    </source>
</evidence>
<name>A0A1J4KSU8_9EUKA</name>
<dbReference type="CDD" id="cd07302">
    <property type="entry name" value="CHD"/>
    <property type="match status" value="1"/>
</dbReference>
<dbReference type="EMBL" id="MLAK01000557">
    <property type="protein sequence ID" value="OHT12734.1"/>
    <property type="molecule type" value="Genomic_DNA"/>
</dbReference>
<evidence type="ECO:0000256" key="1">
    <source>
        <dbReference type="ARBA" id="ARBA00004370"/>
    </source>
</evidence>
<dbReference type="PROSITE" id="PS50125">
    <property type="entry name" value="GUANYLATE_CYCLASE_2"/>
    <property type="match status" value="1"/>
</dbReference>
<proteinExistence type="predicted"/>
<keyword evidence="3" id="KW-0547">Nucleotide-binding</keyword>
<evidence type="ECO:0000313" key="10">
    <source>
        <dbReference type="Proteomes" id="UP000179807"/>
    </source>
</evidence>
<comment type="caution">
    <text evidence="9">The sequence shown here is derived from an EMBL/GenBank/DDBJ whole genome shotgun (WGS) entry which is preliminary data.</text>
</comment>
<dbReference type="InterPro" id="IPR029787">
    <property type="entry name" value="Nucleotide_cyclase"/>
</dbReference>
<dbReference type="InterPro" id="IPR000014">
    <property type="entry name" value="PAS"/>
</dbReference>
<evidence type="ECO:0000259" key="8">
    <source>
        <dbReference type="PROSITE" id="PS50125"/>
    </source>
</evidence>
<dbReference type="SUPFAM" id="SSF55785">
    <property type="entry name" value="PYP-like sensor domain (PAS domain)"/>
    <property type="match status" value="1"/>
</dbReference>
<feature type="transmembrane region" description="Helical" evidence="7">
    <location>
        <begin position="307"/>
        <end position="329"/>
    </location>
</feature>
<evidence type="ECO:0000256" key="2">
    <source>
        <dbReference type="ARBA" id="ARBA00022692"/>
    </source>
</evidence>
<dbReference type="Gene3D" id="3.30.450.20">
    <property type="entry name" value="PAS domain"/>
    <property type="match status" value="1"/>
</dbReference>
<feature type="transmembrane region" description="Helical" evidence="7">
    <location>
        <begin position="280"/>
        <end position="301"/>
    </location>
</feature>
<feature type="transmembrane region" description="Helical" evidence="7">
    <location>
        <begin position="980"/>
        <end position="1000"/>
    </location>
</feature>
<dbReference type="Gene3D" id="3.30.70.1230">
    <property type="entry name" value="Nucleotide cyclase"/>
    <property type="match status" value="1"/>
</dbReference>
<feature type="transmembrane region" description="Helical" evidence="7">
    <location>
        <begin position="643"/>
        <end position="663"/>
    </location>
</feature>
<dbReference type="PANTHER" id="PTHR11920:SF335">
    <property type="entry name" value="GUANYLATE CYCLASE"/>
    <property type="match status" value="1"/>
</dbReference>
<evidence type="ECO:0000313" key="9">
    <source>
        <dbReference type="EMBL" id="OHT12734.1"/>
    </source>
</evidence>
<dbReference type="SUPFAM" id="SSF55073">
    <property type="entry name" value="Nucleotide cyclase"/>
    <property type="match status" value="1"/>
</dbReference>
<evidence type="ECO:0000256" key="7">
    <source>
        <dbReference type="SAM" id="Phobius"/>
    </source>
</evidence>